<feature type="region of interest" description="Disordered" evidence="1">
    <location>
        <begin position="106"/>
        <end position="127"/>
    </location>
</feature>
<organism evidence="2 3">
    <name type="scientific">Streptomyces brasiliscabiei</name>
    <dbReference type="NCBI Taxonomy" id="2736302"/>
    <lineage>
        <taxon>Bacteria</taxon>
        <taxon>Bacillati</taxon>
        <taxon>Actinomycetota</taxon>
        <taxon>Actinomycetes</taxon>
        <taxon>Kitasatosporales</taxon>
        <taxon>Streptomycetaceae</taxon>
        <taxon>Streptomyces</taxon>
    </lineage>
</organism>
<reference evidence="2 3" key="1">
    <citation type="submission" date="2024-03" db="EMBL/GenBank/DDBJ databases">
        <title>First Report of Pectobacterium brasiliscabiei causing potato scab in china.</title>
        <authorList>
            <person name="Handique U."/>
        </authorList>
    </citation>
    <scope>NUCLEOTIDE SEQUENCE [LARGE SCALE GENOMIC DNA]</scope>
    <source>
        <strain evidence="2 3">ZRIMU1503</strain>
    </source>
</reference>
<dbReference type="Proteomes" id="UP001365781">
    <property type="component" value="Unassembled WGS sequence"/>
</dbReference>
<evidence type="ECO:0000313" key="3">
    <source>
        <dbReference type="Proteomes" id="UP001365781"/>
    </source>
</evidence>
<proteinExistence type="predicted"/>
<sequence length="155" mass="16922">MAGGDRTPGSRWLAQLIREGRAGALRADLAHFYQRDLLDVWRGTLSPRAVYELVEHIPDDSAIQAELRGGRQHRGWSIAAYLAAAQVDAAHDTAWVTASAASRKSVKRPARVQRPGGLAARARSTQQLDLSSHPLARPLPAKYRGTVKKAITKGR</sequence>
<protein>
    <recommendedName>
        <fullName evidence="4">Transposase</fullName>
    </recommendedName>
</protein>
<name>A0ABU8GJ85_9ACTN</name>
<gene>
    <name evidence="2" type="ORF">WB403_25140</name>
</gene>
<dbReference type="RefSeq" id="WP_336558403.1">
    <property type="nucleotide sequence ID" value="NZ_JBBAYL010000008.1"/>
</dbReference>
<comment type="caution">
    <text evidence="2">The sequence shown here is derived from an EMBL/GenBank/DDBJ whole genome shotgun (WGS) entry which is preliminary data.</text>
</comment>
<keyword evidence="3" id="KW-1185">Reference proteome</keyword>
<evidence type="ECO:0000313" key="2">
    <source>
        <dbReference type="EMBL" id="MEI5612446.1"/>
    </source>
</evidence>
<evidence type="ECO:0008006" key="4">
    <source>
        <dbReference type="Google" id="ProtNLM"/>
    </source>
</evidence>
<dbReference type="EMBL" id="JBBAYM010000017">
    <property type="protein sequence ID" value="MEI5612446.1"/>
    <property type="molecule type" value="Genomic_DNA"/>
</dbReference>
<accession>A0ABU8GJ85</accession>
<evidence type="ECO:0000256" key="1">
    <source>
        <dbReference type="SAM" id="MobiDB-lite"/>
    </source>
</evidence>